<accession>A0ABS0EEC2</accession>
<organism evidence="1 2">
    <name type="scientific">Rahnella laticis</name>
    <dbReference type="NCBI Taxonomy" id="2787622"/>
    <lineage>
        <taxon>Bacteria</taxon>
        <taxon>Pseudomonadati</taxon>
        <taxon>Pseudomonadota</taxon>
        <taxon>Gammaproteobacteria</taxon>
        <taxon>Enterobacterales</taxon>
        <taxon>Yersiniaceae</taxon>
        <taxon>Rahnella</taxon>
    </lineage>
</organism>
<name>A0ABS0EEC2_9GAMM</name>
<dbReference type="Proteomes" id="UP000636811">
    <property type="component" value="Unassembled WGS sequence"/>
</dbReference>
<proteinExistence type="predicted"/>
<protein>
    <submittedName>
        <fullName evidence="1">Uncharacterized protein</fullName>
    </submittedName>
</protein>
<reference evidence="1 2" key="1">
    <citation type="submission" date="2020-11" db="EMBL/GenBank/DDBJ databases">
        <title>Taxonomic investigation of Rahnella strains.</title>
        <authorList>
            <person name="Lee S.D."/>
        </authorList>
    </citation>
    <scope>NUCLEOTIDE SEQUENCE [LARGE SCALE GENOMIC DNA]</scope>
    <source>
        <strain evidence="1 2">SAP-17</strain>
    </source>
</reference>
<sequence>MILNNSYNLVNKITAINKALSCNEYDFYEDIGFVKDLFSSPYNNSVVAEPNVIKDLWLVLFRVFCHDTSYDNKFDAIFAMSDISLYANQREIDIDRSVLKKWRIECNQNDITSEVLEIIDDILAM</sequence>
<evidence type="ECO:0000313" key="2">
    <source>
        <dbReference type="Proteomes" id="UP000636811"/>
    </source>
</evidence>
<dbReference type="EMBL" id="JADOBI010000010">
    <property type="protein sequence ID" value="MBF7981629.1"/>
    <property type="molecule type" value="Genomic_DNA"/>
</dbReference>
<comment type="caution">
    <text evidence="1">The sequence shown here is derived from an EMBL/GenBank/DDBJ whole genome shotgun (WGS) entry which is preliminary data.</text>
</comment>
<dbReference type="RefSeq" id="WP_195815602.1">
    <property type="nucleotide sequence ID" value="NZ_JADOBI010000010.1"/>
</dbReference>
<gene>
    <name evidence="1" type="ORF">IV433_19645</name>
</gene>
<evidence type="ECO:0000313" key="1">
    <source>
        <dbReference type="EMBL" id="MBF7981629.1"/>
    </source>
</evidence>
<keyword evidence="2" id="KW-1185">Reference proteome</keyword>